<comment type="caution">
    <text evidence="8">The sequence shown here is derived from an EMBL/GenBank/DDBJ whole genome shotgun (WGS) entry which is preliminary data.</text>
</comment>
<sequence length="318" mass="33769">MKEILCFLALVVSPAACASCSFYSGVSGEVPGYLNFGKVVVQRDVPIGSILATAVTGAYNNNNPIAGCTREAWTARWEMTKWGTLSGYGSNVYKTNLPGVGLRLSSTVSGRILPFEGRYPYNASGSWATLPGEGIKGELIKIGNITSGTLTNGMLARASVVNKFYFANITLNGTNTVTAAACTVTSSSVNVPLGDYGKGVFTRQGTTTAWHPFNIDLVCDKSASINVQINAAQALSNIAGVMKLDNAGSRDTATGIGIQLWYVPNGGRPVQFGQQSHYYTSPYGGRETLQMQARYYQVAQNVTPGKANATATFTLSYK</sequence>
<dbReference type="InterPro" id="IPR000259">
    <property type="entry name" value="Adhesion_dom_fimbrial"/>
</dbReference>
<gene>
    <name evidence="8" type="ORF">CWN49_05835</name>
</gene>
<dbReference type="InterPro" id="IPR054160">
    <property type="entry name" value="MrkD_recept-bd"/>
</dbReference>
<evidence type="ECO:0000256" key="1">
    <source>
        <dbReference type="ARBA" id="ARBA00004561"/>
    </source>
</evidence>
<dbReference type="Gene3D" id="2.60.40.3310">
    <property type="match status" value="1"/>
</dbReference>
<reference evidence="8 9" key="2">
    <citation type="submission" date="2018-01" db="EMBL/GenBank/DDBJ databases">
        <title>Genomic study of Klebsiella pneumoniae.</title>
        <authorList>
            <person name="Yang Y."/>
            <person name="Bicalho R."/>
        </authorList>
    </citation>
    <scope>NUCLEOTIDE SEQUENCE [LARGE SCALE GENOMIC DNA]</scope>
    <source>
        <strain evidence="8 9">A10</strain>
    </source>
</reference>
<feature type="domain" description="MrkD-like receptor binding" evidence="7">
    <location>
        <begin position="34"/>
        <end position="156"/>
    </location>
</feature>
<dbReference type="InterPro" id="IPR050263">
    <property type="entry name" value="Bact_Fimbrial_Adh_Pro"/>
</dbReference>
<protein>
    <submittedName>
        <fullName evidence="8">Adhesin</fullName>
    </submittedName>
</protein>
<dbReference type="AlphaFoldDB" id="A0A2J5Q5W8"/>
<organism evidence="8 9">
    <name type="scientific">Klebsiella michiganensis</name>
    <dbReference type="NCBI Taxonomy" id="1134687"/>
    <lineage>
        <taxon>Bacteria</taxon>
        <taxon>Pseudomonadati</taxon>
        <taxon>Pseudomonadota</taxon>
        <taxon>Gammaproteobacteria</taxon>
        <taxon>Enterobacterales</taxon>
        <taxon>Enterobacteriaceae</taxon>
        <taxon>Klebsiella/Raoultella group</taxon>
        <taxon>Klebsiella</taxon>
    </lineage>
</organism>
<dbReference type="PANTHER" id="PTHR33420">
    <property type="entry name" value="FIMBRIAL SUBUNIT ELFA-RELATED"/>
    <property type="match status" value="1"/>
</dbReference>
<feature type="signal peptide" evidence="5">
    <location>
        <begin position="1"/>
        <end position="18"/>
    </location>
</feature>
<evidence type="ECO:0000313" key="9">
    <source>
        <dbReference type="Proteomes" id="UP000234667"/>
    </source>
</evidence>
<dbReference type="GO" id="GO:0009289">
    <property type="term" value="C:pilus"/>
    <property type="evidence" value="ECO:0007669"/>
    <property type="project" value="UniProtKB-SubCell"/>
</dbReference>
<evidence type="ECO:0000259" key="7">
    <source>
        <dbReference type="Pfam" id="PF22003"/>
    </source>
</evidence>
<evidence type="ECO:0000256" key="4">
    <source>
        <dbReference type="ARBA" id="ARBA00023263"/>
    </source>
</evidence>
<dbReference type="Pfam" id="PF22003">
    <property type="entry name" value="MrkDrd"/>
    <property type="match status" value="1"/>
</dbReference>
<dbReference type="SUPFAM" id="SSF49401">
    <property type="entry name" value="Bacterial adhesins"/>
    <property type="match status" value="1"/>
</dbReference>
<feature type="domain" description="Fimbrial-type adhesion" evidence="6">
    <location>
        <begin position="175"/>
        <end position="318"/>
    </location>
</feature>
<dbReference type="RefSeq" id="WP_085521476.1">
    <property type="nucleotide sequence ID" value="NZ_CABGYN010000016.1"/>
</dbReference>
<reference evidence="8 9" key="1">
    <citation type="submission" date="2017-11" db="EMBL/GenBank/DDBJ databases">
        <authorList>
            <person name="Han C.G."/>
        </authorList>
    </citation>
    <scope>NUCLEOTIDE SEQUENCE [LARGE SCALE GENOMIC DNA]</scope>
    <source>
        <strain evidence="8 9">A10</strain>
    </source>
</reference>
<proteinExistence type="inferred from homology"/>
<evidence type="ECO:0000256" key="5">
    <source>
        <dbReference type="SAM" id="SignalP"/>
    </source>
</evidence>
<evidence type="ECO:0000256" key="2">
    <source>
        <dbReference type="ARBA" id="ARBA00006671"/>
    </source>
</evidence>
<dbReference type="GO" id="GO:0043709">
    <property type="term" value="P:cell adhesion involved in single-species biofilm formation"/>
    <property type="evidence" value="ECO:0007669"/>
    <property type="project" value="TreeGrafter"/>
</dbReference>
<comment type="subcellular location">
    <subcellularLocation>
        <location evidence="1">Fimbrium</location>
    </subcellularLocation>
</comment>
<evidence type="ECO:0000313" key="8">
    <source>
        <dbReference type="EMBL" id="PLO73375.1"/>
    </source>
</evidence>
<evidence type="ECO:0000259" key="6">
    <source>
        <dbReference type="Pfam" id="PF00419"/>
    </source>
</evidence>
<feature type="chain" id="PRO_5014405273" evidence="5">
    <location>
        <begin position="19"/>
        <end position="318"/>
    </location>
</feature>
<dbReference type="Pfam" id="PF00419">
    <property type="entry name" value="Fimbrial"/>
    <property type="match status" value="1"/>
</dbReference>
<keyword evidence="4" id="KW-0281">Fimbrium</keyword>
<comment type="similarity">
    <text evidence="2">Belongs to the fimbrial protein family.</text>
</comment>
<dbReference type="InterPro" id="IPR036937">
    <property type="entry name" value="Adhesion_dom_fimbrial_sf"/>
</dbReference>
<dbReference type="PANTHER" id="PTHR33420:SF12">
    <property type="entry name" value="FIMBRIN-LIKE PROTEIN FIMI-RELATED"/>
    <property type="match status" value="1"/>
</dbReference>
<dbReference type="Gene3D" id="2.60.40.1090">
    <property type="entry name" value="Fimbrial-type adhesion domain"/>
    <property type="match status" value="1"/>
</dbReference>
<evidence type="ECO:0000256" key="3">
    <source>
        <dbReference type="ARBA" id="ARBA00022729"/>
    </source>
</evidence>
<keyword evidence="3 5" id="KW-0732">Signal</keyword>
<accession>A0A2J5Q5W8</accession>
<dbReference type="EMBL" id="PIDR01000106">
    <property type="protein sequence ID" value="PLO73375.1"/>
    <property type="molecule type" value="Genomic_DNA"/>
</dbReference>
<name>A0A2J5Q5W8_9ENTR</name>
<dbReference type="InterPro" id="IPR008966">
    <property type="entry name" value="Adhesion_dom_sf"/>
</dbReference>
<dbReference type="Proteomes" id="UP000234667">
    <property type="component" value="Unassembled WGS sequence"/>
</dbReference>